<dbReference type="GO" id="GO:0004672">
    <property type="term" value="F:protein kinase activity"/>
    <property type="evidence" value="ECO:0007669"/>
    <property type="project" value="InterPro"/>
</dbReference>
<name>A0A4Z1T9H3_GIAMU</name>
<dbReference type="OrthoDB" id="4062651at2759"/>
<evidence type="ECO:0000313" key="3">
    <source>
        <dbReference type="Proteomes" id="UP000315496"/>
    </source>
</evidence>
<keyword evidence="2" id="KW-0418">Kinase</keyword>
<dbReference type="InterPro" id="IPR036770">
    <property type="entry name" value="Ankyrin_rpt-contain_sf"/>
</dbReference>
<comment type="caution">
    <text evidence="2">The sequence shown here is derived from an EMBL/GenBank/DDBJ whole genome shotgun (WGS) entry which is preliminary data.</text>
</comment>
<dbReference type="InterPro" id="IPR011009">
    <property type="entry name" value="Kinase-like_dom_sf"/>
</dbReference>
<dbReference type="PANTHER" id="PTHR24120:SF4">
    <property type="entry name" value="GH07239P"/>
    <property type="match status" value="1"/>
</dbReference>
<dbReference type="AlphaFoldDB" id="A0A4Z1T9H3"/>
<dbReference type="SMART" id="SM00220">
    <property type="entry name" value="S_TKc"/>
    <property type="match status" value="1"/>
</dbReference>
<proteinExistence type="predicted"/>
<dbReference type="Pfam" id="PF12796">
    <property type="entry name" value="Ank_2"/>
    <property type="match status" value="3"/>
</dbReference>
<dbReference type="PROSITE" id="PS50011">
    <property type="entry name" value="PROTEIN_KINASE_DOM"/>
    <property type="match status" value="1"/>
</dbReference>
<gene>
    <name evidence="2" type="ORF">GMRT_14947</name>
</gene>
<dbReference type="EMBL" id="VDLU01000002">
    <property type="protein sequence ID" value="TNJ29179.1"/>
    <property type="molecule type" value="Genomic_DNA"/>
</dbReference>
<dbReference type="Gene3D" id="1.25.40.20">
    <property type="entry name" value="Ankyrin repeat-containing domain"/>
    <property type="match status" value="4"/>
</dbReference>
<dbReference type="SUPFAM" id="SSF56112">
    <property type="entry name" value="Protein kinase-like (PK-like)"/>
    <property type="match status" value="1"/>
</dbReference>
<dbReference type="Pfam" id="PF00069">
    <property type="entry name" value="Pkinase"/>
    <property type="match status" value="1"/>
</dbReference>
<dbReference type="VEuPathDB" id="GiardiaDB:GMRT_14947"/>
<dbReference type="InterPro" id="IPR000719">
    <property type="entry name" value="Prot_kinase_dom"/>
</dbReference>
<dbReference type="PANTHER" id="PTHR24120">
    <property type="entry name" value="GH07239P"/>
    <property type="match status" value="1"/>
</dbReference>
<evidence type="ECO:0000259" key="1">
    <source>
        <dbReference type="PROSITE" id="PS50011"/>
    </source>
</evidence>
<organism evidence="2 3">
    <name type="scientific">Giardia muris</name>
    <dbReference type="NCBI Taxonomy" id="5742"/>
    <lineage>
        <taxon>Eukaryota</taxon>
        <taxon>Metamonada</taxon>
        <taxon>Diplomonadida</taxon>
        <taxon>Hexamitidae</taxon>
        <taxon>Giardiinae</taxon>
        <taxon>Giardia</taxon>
    </lineage>
</organism>
<evidence type="ECO:0000313" key="2">
    <source>
        <dbReference type="EMBL" id="TNJ29179.1"/>
    </source>
</evidence>
<dbReference type="Proteomes" id="UP000315496">
    <property type="component" value="Chromosome 2"/>
</dbReference>
<dbReference type="InterPro" id="IPR008271">
    <property type="entry name" value="Ser/Thr_kinase_AS"/>
</dbReference>
<sequence>MSPTDPSAHSPLLLPWIRNSLREQLRTRNGAHEMEFEVCVRMLECKEEGLTSALGEERDVLKFLEVDEMARCLRSQVTPLMCAVIANDIPCLKYNLLWVRYQTTDKYQEYPAGMTALMFAVHLRNVEAIRILLPYENDLLDDAGQSSFHYLTNSEVYDAGADDTHRSIPPELLLALQAPINGSANLIGLSKSVTRMLYPTGLTPLMLAVVANDKAKVNELCSNMVRFQTQIPLLQYQSGATALMFAVFFERKDLVSLLVEQEGRLQDKDGLTALMHSIRNGQKEYAAILARYETGLVDTNDQTALIHAIWAGHDDLLDLLLEAEASIPNRFGWSALMVAAQHGSLTAVRRLLFQASMQSTSPKEEYPIGTTALILASRCGHPDIVELLIPKELHLTDSTGKDALWYAQHSAISDVETNKDAFDRIKELLKAESDRQQQDFMNRFFMKSTTPALVAQELSKRREVSGKKSATTVEGCVELTGLKGITLMRAAEFGHIETVMALRPLEARRQDAKGWTALMYAVKNYQKHCVDLLLCERDLKNQEGKTAEDLVKEMRNEKGLTQERQDACKDMHVILQKHKQMLPGLPDAFSTRYHEVIRIKSCRHGNVYVVFDTMGHNRALKVVDYENLGFETVRALRTELQVIPTLKHDSIIPYHDVFDSQDDSSTYIVMDWCVCTLEDEIKWRKRKGLAFSDLEVVDCLKQVAAGLEYLHNRRVIHRDVKSANVFVTVYGGYVLGDFGLIGLCKDDEGRNTIVGTESYMAPELIMSMEYTKTVDVWALGVVAYEICTGDTPFKGIHETVRDEFRPIPDRPPELNDLISRMLSKLPEGRPTAEYVYRVLRKIRDRLTRPGGEGS</sequence>
<feature type="domain" description="Protein kinase" evidence="1">
    <location>
        <begin position="593"/>
        <end position="846"/>
    </location>
</feature>
<dbReference type="InterPro" id="IPR002110">
    <property type="entry name" value="Ankyrin_rpt"/>
</dbReference>
<dbReference type="SMART" id="SM00248">
    <property type="entry name" value="ANK"/>
    <property type="match status" value="8"/>
</dbReference>
<dbReference type="Gene3D" id="1.10.510.10">
    <property type="entry name" value="Transferase(Phosphotransferase) domain 1"/>
    <property type="match status" value="1"/>
</dbReference>
<keyword evidence="2" id="KW-0808">Transferase</keyword>
<reference evidence="2 3" key="1">
    <citation type="submission" date="2019-05" db="EMBL/GenBank/DDBJ databases">
        <title>The compact genome of Giardia muris reveals important steps in the evolution of intestinal protozoan parasites.</title>
        <authorList>
            <person name="Xu F."/>
            <person name="Jimenez-Gonzalez A."/>
            <person name="Einarsson E."/>
            <person name="Astvaldsson A."/>
            <person name="Peirasmaki D."/>
            <person name="Eckmann L."/>
            <person name="Andersson J.O."/>
            <person name="Svard S.G."/>
            <person name="Jerlstrom-Hultqvist J."/>
        </authorList>
    </citation>
    <scope>NUCLEOTIDE SEQUENCE [LARGE SCALE GENOMIC DNA]</scope>
    <source>
        <strain evidence="2 3">Roberts-Thomson</strain>
    </source>
</reference>
<dbReference type="SUPFAM" id="SSF48403">
    <property type="entry name" value="Ankyrin repeat"/>
    <property type="match status" value="2"/>
</dbReference>
<keyword evidence="3" id="KW-1185">Reference proteome</keyword>
<dbReference type="GO" id="GO:0005524">
    <property type="term" value="F:ATP binding"/>
    <property type="evidence" value="ECO:0007669"/>
    <property type="project" value="InterPro"/>
</dbReference>
<protein>
    <submittedName>
        <fullName evidence="2">Kinase, NEK</fullName>
    </submittedName>
</protein>
<accession>A0A4Z1T9H3</accession>
<dbReference type="PROSITE" id="PS00108">
    <property type="entry name" value="PROTEIN_KINASE_ST"/>
    <property type="match status" value="1"/>
</dbReference>